<dbReference type="PANTHER" id="PTHR40396">
    <property type="entry name" value="ATPASE-LIKE PROTEIN"/>
    <property type="match status" value="1"/>
</dbReference>
<dbReference type="KEGG" id="mpad:KEF85_05960"/>
<keyword evidence="3" id="KW-1185">Reference proteome</keyword>
<keyword evidence="2" id="KW-0067">ATP-binding</keyword>
<dbReference type="EMBL" id="CP073754">
    <property type="protein sequence ID" value="QWF71999.1"/>
    <property type="molecule type" value="Genomic_DNA"/>
</dbReference>
<protein>
    <submittedName>
        <fullName evidence="2">ATP-binding protein</fullName>
    </submittedName>
</protein>
<dbReference type="SUPFAM" id="SSF52540">
    <property type="entry name" value="P-loop containing nucleoside triphosphate hydrolases"/>
    <property type="match status" value="1"/>
</dbReference>
<dbReference type="Proteomes" id="UP000676649">
    <property type="component" value="Chromosome"/>
</dbReference>
<gene>
    <name evidence="2" type="ORF">KEF85_05960</name>
</gene>
<evidence type="ECO:0000259" key="1">
    <source>
        <dbReference type="Pfam" id="PF13304"/>
    </source>
</evidence>
<evidence type="ECO:0000313" key="2">
    <source>
        <dbReference type="EMBL" id="QWF71999.1"/>
    </source>
</evidence>
<dbReference type="GO" id="GO:0016887">
    <property type="term" value="F:ATP hydrolysis activity"/>
    <property type="evidence" value="ECO:0007669"/>
    <property type="project" value="InterPro"/>
</dbReference>
<reference evidence="2" key="1">
    <citation type="submission" date="2021-04" db="EMBL/GenBank/DDBJ databases">
        <title>Draft genome sequence data of methanotrophic Methylovulum sp. strain S1L and Methylomonas sp. strain S2AM isolated from boreal lake water columns.</title>
        <authorList>
            <person name="Rissanen A.J."/>
            <person name="Mangayil R."/>
            <person name="Svenning M.M."/>
            <person name="Khanongnuch R."/>
        </authorList>
    </citation>
    <scope>NUCLEOTIDE SEQUENCE</scope>
    <source>
        <strain evidence="2">S2AM</strain>
    </source>
</reference>
<accession>A0A975MQP9</accession>
<dbReference type="Pfam" id="PF13304">
    <property type="entry name" value="AAA_21"/>
    <property type="match status" value="1"/>
</dbReference>
<dbReference type="AlphaFoldDB" id="A0A975MQP9"/>
<evidence type="ECO:0000313" key="3">
    <source>
        <dbReference type="Proteomes" id="UP000676649"/>
    </source>
</evidence>
<dbReference type="PANTHER" id="PTHR40396:SF1">
    <property type="entry name" value="ATPASE AAA-TYPE CORE DOMAIN-CONTAINING PROTEIN"/>
    <property type="match status" value="1"/>
</dbReference>
<name>A0A975MQP9_9GAMM</name>
<keyword evidence="2" id="KW-0547">Nucleotide-binding</keyword>
<sequence length="370" mass="42652">MLAQFEVSNFRQFKEKIVLDLTDAKQYAFNPECIRNGLVNKAIIYGSNGCGKTNLGLAIFDIVWHLTDNDRNGLINYMNGYANAESDFDLVKFRYVFKFNNKNIVYEYGKREIEVLQFETLNIDGKLVIEYELGKPLKVNLAGAETLKTDLSNSNISALKYIRSNAVLDKNEVNQAFDDFYYFVERMLFFRSVEQNMFIGSKQKVFTICQDILEHDHLQDFEEFLNDVGVKCVLSVIEVNGQKDIAFKFGYKSIPFFGIASSGTKDLALFYAWYQRILEGNEVSFVYIDEFDAHYHHALARSLVEKLKKVDAQVVLTTHNTNLMTNDMLRPDCYFIMSETGIRPLPQLTLKELRDVHNLEKIYRAGGFDG</sequence>
<organism evidence="2 3">
    <name type="scientific">Methylomonas paludis</name>
    <dbReference type="NCBI Taxonomy" id="1173101"/>
    <lineage>
        <taxon>Bacteria</taxon>
        <taxon>Pseudomonadati</taxon>
        <taxon>Pseudomonadota</taxon>
        <taxon>Gammaproteobacteria</taxon>
        <taxon>Methylococcales</taxon>
        <taxon>Methylococcaceae</taxon>
        <taxon>Methylomonas</taxon>
    </lineage>
</organism>
<feature type="domain" description="ATPase AAA-type core" evidence="1">
    <location>
        <begin position="42"/>
        <end position="324"/>
    </location>
</feature>
<proteinExistence type="predicted"/>
<dbReference type="RefSeq" id="WP_215583990.1">
    <property type="nucleotide sequence ID" value="NZ_CP073754.1"/>
</dbReference>
<dbReference type="InterPro" id="IPR003959">
    <property type="entry name" value="ATPase_AAA_core"/>
</dbReference>
<dbReference type="InterPro" id="IPR027417">
    <property type="entry name" value="P-loop_NTPase"/>
</dbReference>
<dbReference type="Gene3D" id="3.40.50.300">
    <property type="entry name" value="P-loop containing nucleotide triphosphate hydrolases"/>
    <property type="match status" value="1"/>
</dbReference>
<dbReference type="GO" id="GO:0005524">
    <property type="term" value="F:ATP binding"/>
    <property type="evidence" value="ECO:0007669"/>
    <property type="project" value="UniProtKB-KW"/>
</dbReference>